<accession>A0ABP8FJ72</accession>
<evidence type="ECO:0000313" key="1">
    <source>
        <dbReference type="EMBL" id="GAA4305051.1"/>
    </source>
</evidence>
<gene>
    <name evidence="1" type="ORF">GCM10023183_18860</name>
</gene>
<evidence type="ECO:0000313" key="2">
    <source>
        <dbReference type="Proteomes" id="UP001501844"/>
    </source>
</evidence>
<reference evidence="2" key="1">
    <citation type="journal article" date="2019" name="Int. J. Syst. Evol. Microbiol.">
        <title>The Global Catalogue of Microorganisms (GCM) 10K type strain sequencing project: providing services to taxonomists for standard genome sequencing and annotation.</title>
        <authorList>
            <consortium name="The Broad Institute Genomics Platform"/>
            <consortium name="The Broad Institute Genome Sequencing Center for Infectious Disease"/>
            <person name="Wu L."/>
            <person name="Ma J."/>
        </authorList>
    </citation>
    <scope>NUCLEOTIDE SEQUENCE [LARGE SCALE GENOMIC DNA]</scope>
    <source>
        <strain evidence="2">JCM 17917</strain>
    </source>
</reference>
<dbReference type="PROSITE" id="PS51257">
    <property type="entry name" value="PROKAR_LIPOPROTEIN"/>
    <property type="match status" value="1"/>
</dbReference>
<name>A0ABP8FJ72_9BACT</name>
<protein>
    <recommendedName>
        <fullName evidence="3">Lipoprotein</fullName>
    </recommendedName>
</protein>
<comment type="caution">
    <text evidence="1">The sequence shown here is derived from an EMBL/GenBank/DDBJ whole genome shotgun (WGS) entry which is preliminary data.</text>
</comment>
<keyword evidence="2" id="KW-1185">Reference proteome</keyword>
<sequence length="135" mass="15801">MIKLSANRNLELKLFLSTIIPLFFSCSPVNRKLDFPKSVDQVIEVEFFRPDEQPIREDWSRSLSRKETIELLVALKEAKYIGPTKFKPDFVIFIITKTEGTFKLKVNGNKIKGYDNDFTYEIKDLSSTKTFQREQ</sequence>
<proteinExistence type="predicted"/>
<dbReference type="EMBL" id="BAABGX010000002">
    <property type="protein sequence ID" value="GAA4305051.1"/>
    <property type="molecule type" value="Genomic_DNA"/>
</dbReference>
<dbReference type="Proteomes" id="UP001501844">
    <property type="component" value="Unassembled WGS sequence"/>
</dbReference>
<evidence type="ECO:0008006" key="3">
    <source>
        <dbReference type="Google" id="ProtNLM"/>
    </source>
</evidence>
<dbReference type="RefSeq" id="WP_345165041.1">
    <property type="nucleotide sequence ID" value="NZ_BAABGX010000002.1"/>
</dbReference>
<organism evidence="1 2">
    <name type="scientific">Nibribacter koreensis</name>
    <dbReference type="NCBI Taxonomy" id="1084519"/>
    <lineage>
        <taxon>Bacteria</taxon>
        <taxon>Pseudomonadati</taxon>
        <taxon>Bacteroidota</taxon>
        <taxon>Cytophagia</taxon>
        <taxon>Cytophagales</taxon>
        <taxon>Hymenobacteraceae</taxon>
        <taxon>Nibribacter</taxon>
    </lineage>
</organism>